<dbReference type="Gene3D" id="3.30.160.60">
    <property type="entry name" value="Classic Zinc Finger"/>
    <property type="match status" value="2"/>
</dbReference>
<feature type="compositionally biased region" description="Polar residues" evidence="4">
    <location>
        <begin position="298"/>
        <end position="310"/>
    </location>
</feature>
<dbReference type="GO" id="GO:0005634">
    <property type="term" value="C:nucleus"/>
    <property type="evidence" value="ECO:0007669"/>
    <property type="project" value="UniProtKB-SubCell"/>
</dbReference>
<dbReference type="PROSITE" id="PS50097">
    <property type="entry name" value="BTB"/>
    <property type="match status" value="1"/>
</dbReference>
<dbReference type="GO" id="GO:0042051">
    <property type="term" value="P:compound eye photoreceptor development"/>
    <property type="evidence" value="ECO:0007669"/>
    <property type="project" value="UniProtKB-ARBA"/>
</dbReference>
<dbReference type="PROSITE" id="PS50157">
    <property type="entry name" value="ZINC_FINGER_C2H2_2"/>
    <property type="match status" value="2"/>
</dbReference>
<comment type="caution">
    <text evidence="7">The sequence shown here is derived from an EMBL/GenBank/DDBJ whole genome shotgun (WGS) entry which is preliminary data.</text>
</comment>
<feature type="compositionally biased region" description="Basic and acidic residues" evidence="4">
    <location>
        <begin position="315"/>
        <end position="324"/>
    </location>
</feature>
<dbReference type="FunFam" id="3.30.710.10:FF:000091">
    <property type="entry name" value="Lola, isoform F"/>
    <property type="match status" value="1"/>
</dbReference>
<feature type="compositionally biased region" description="Pro residues" evidence="4">
    <location>
        <begin position="143"/>
        <end position="152"/>
    </location>
</feature>
<feature type="region of interest" description="Disordered" evidence="4">
    <location>
        <begin position="137"/>
        <end position="250"/>
    </location>
</feature>
<evidence type="ECO:0000256" key="2">
    <source>
        <dbReference type="ARBA" id="ARBA00023242"/>
    </source>
</evidence>
<evidence type="ECO:0000259" key="6">
    <source>
        <dbReference type="PROSITE" id="PS50157"/>
    </source>
</evidence>
<feature type="region of interest" description="Disordered" evidence="4">
    <location>
        <begin position="268"/>
        <end position="394"/>
    </location>
</feature>
<dbReference type="GO" id="GO:0045466">
    <property type="term" value="P:R7 cell differentiation"/>
    <property type="evidence" value="ECO:0007669"/>
    <property type="project" value="UniProtKB-ARBA"/>
</dbReference>
<dbReference type="Pfam" id="PF00096">
    <property type="entry name" value="zf-C2H2"/>
    <property type="match status" value="1"/>
</dbReference>
<sequence>MSSALTSQRFCLRWNNHQSNLLTVFDQLLHDESFVDVTLAVEGRFLRAHKMVLSACSPYFQALFVGHPDKHPIVILKDVPYCDMRSLLDFMYRGEVSVDQERLTAFLKVAESLRIKGLTEVNEDRCEMPTITSSLLSSAVHSPSPPVPPPPPHLHRIHTAGHKRPAAPATAANPLLGSALTAPKRKRGRPRKLSGSSPGPGAPPNLLPAAPAPAAAALSGGGLVDSHHARGPTALLDGNDLDSSRLGGDSIVVQGSPEMLEVKMGTLDFQQNSPPPAPTASSTPSASGGGGSSRTDTENGQASPELSHGTSGKDLGTRRIKEEPEPAPGPSSQDPGQAFMRSGTDQEQQAFALACTPEEEAAPGPAGVDRDDCSSLPEDENELITLSPTSDADLDVEEGIAMERGEGVSELALTQVENLEKEVGLAENGNSSSAEMSADKSSEGCNLKVKSESMDEGSGNGKKGQDVGDGEARDGGENVDGGEMGDMGDDGEDNASQMSSTRSFCMREADNLFRCKVCQKTYTHISNFCRHYLTTHKQRRQVFGCPACGKEFTRRDNMMTHLKGVHRHILMPF</sequence>
<evidence type="ECO:0000313" key="8">
    <source>
        <dbReference type="Proteomes" id="UP001378592"/>
    </source>
</evidence>
<dbReference type="InterPro" id="IPR013087">
    <property type="entry name" value="Znf_C2H2_type"/>
</dbReference>
<dbReference type="GO" id="GO:0045165">
    <property type="term" value="P:cell fate commitment"/>
    <property type="evidence" value="ECO:0007669"/>
    <property type="project" value="UniProtKB-ARBA"/>
</dbReference>
<feature type="compositionally biased region" description="Basic and acidic residues" evidence="4">
    <location>
        <begin position="463"/>
        <end position="476"/>
    </location>
</feature>
<dbReference type="GO" id="GO:0006357">
    <property type="term" value="P:regulation of transcription by RNA polymerase II"/>
    <property type="evidence" value="ECO:0007669"/>
    <property type="project" value="TreeGrafter"/>
</dbReference>
<dbReference type="GO" id="GO:0061061">
    <property type="term" value="P:muscle structure development"/>
    <property type="evidence" value="ECO:0007669"/>
    <property type="project" value="UniProtKB-ARBA"/>
</dbReference>
<feature type="compositionally biased region" description="Basic residues" evidence="4">
    <location>
        <begin position="183"/>
        <end position="192"/>
    </location>
</feature>
<proteinExistence type="predicted"/>
<dbReference type="InterPro" id="IPR036236">
    <property type="entry name" value="Znf_C2H2_sf"/>
</dbReference>
<evidence type="ECO:0000313" key="7">
    <source>
        <dbReference type="EMBL" id="KAK7864819.1"/>
    </source>
</evidence>
<dbReference type="SMART" id="SM00225">
    <property type="entry name" value="BTB"/>
    <property type="match status" value="1"/>
</dbReference>
<dbReference type="InterPro" id="IPR051095">
    <property type="entry name" value="Dros_DevTransReg"/>
</dbReference>
<feature type="compositionally biased region" description="Low complexity" evidence="4">
    <location>
        <begin position="207"/>
        <end position="218"/>
    </location>
</feature>
<dbReference type="GO" id="GO:0008270">
    <property type="term" value="F:zinc ion binding"/>
    <property type="evidence" value="ECO:0007669"/>
    <property type="project" value="UniProtKB-KW"/>
</dbReference>
<dbReference type="PROSITE" id="PS00028">
    <property type="entry name" value="ZINC_FINGER_C2H2_1"/>
    <property type="match status" value="2"/>
</dbReference>
<keyword evidence="8" id="KW-1185">Reference proteome</keyword>
<dbReference type="AlphaFoldDB" id="A0AAN9VV95"/>
<dbReference type="SMART" id="SM00355">
    <property type="entry name" value="ZnF_C2H2"/>
    <property type="match status" value="2"/>
</dbReference>
<keyword evidence="3" id="KW-0863">Zinc-finger</keyword>
<dbReference type="SUPFAM" id="SSF57667">
    <property type="entry name" value="beta-beta-alpha zinc fingers"/>
    <property type="match status" value="2"/>
</dbReference>
<name>A0AAN9VV95_9ORTH</name>
<evidence type="ECO:0000256" key="3">
    <source>
        <dbReference type="PROSITE-ProRule" id="PRU00042"/>
    </source>
</evidence>
<accession>A0AAN9VV95</accession>
<keyword evidence="3" id="KW-0479">Metal-binding</keyword>
<feature type="domain" description="C2H2-type" evidence="6">
    <location>
        <begin position="543"/>
        <end position="566"/>
    </location>
</feature>
<comment type="subcellular location">
    <subcellularLocation>
        <location evidence="1">Nucleus</location>
    </subcellularLocation>
</comment>
<evidence type="ECO:0000259" key="5">
    <source>
        <dbReference type="PROSITE" id="PS50097"/>
    </source>
</evidence>
<dbReference type="GO" id="GO:0048477">
    <property type="term" value="P:oogenesis"/>
    <property type="evidence" value="ECO:0007669"/>
    <property type="project" value="UniProtKB-ARBA"/>
</dbReference>
<keyword evidence="3" id="KW-0862">Zinc</keyword>
<evidence type="ECO:0000256" key="1">
    <source>
        <dbReference type="ARBA" id="ARBA00004123"/>
    </source>
</evidence>
<reference evidence="7 8" key="1">
    <citation type="submission" date="2024-03" db="EMBL/GenBank/DDBJ databases">
        <title>The genome assembly and annotation of the cricket Gryllus longicercus Weissman &amp; Gray.</title>
        <authorList>
            <person name="Szrajer S."/>
            <person name="Gray D."/>
            <person name="Ylla G."/>
        </authorList>
    </citation>
    <scope>NUCLEOTIDE SEQUENCE [LARGE SCALE GENOMIC DNA]</scope>
    <source>
        <strain evidence="7">DAG 2021-001</strain>
        <tissue evidence="7">Whole body minus gut</tissue>
    </source>
</reference>
<dbReference type="PANTHER" id="PTHR23110:SF82">
    <property type="entry name" value="PROTEIN TRAMTRACK, ALPHA ISOFORM"/>
    <property type="match status" value="1"/>
</dbReference>
<dbReference type="CDD" id="cd18315">
    <property type="entry name" value="BTB_POZ_BAB-like"/>
    <property type="match status" value="1"/>
</dbReference>
<feature type="region of interest" description="Disordered" evidence="4">
    <location>
        <begin position="424"/>
        <end position="499"/>
    </location>
</feature>
<gene>
    <name evidence="7" type="ORF">R5R35_012478</name>
</gene>
<dbReference type="Pfam" id="PF00651">
    <property type="entry name" value="BTB"/>
    <property type="match status" value="1"/>
</dbReference>
<dbReference type="SUPFAM" id="SSF54695">
    <property type="entry name" value="POZ domain"/>
    <property type="match status" value="1"/>
</dbReference>
<evidence type="ECO:0000256" key="4">
    <source>
        <dbReference type="SAM" id="MobiDB-lite"/>
    </source>
</evidence>
<protein>
    <submittedName>
        <fullName evidence="7">Uncharacterized protein</fullName>
    </submittedName>
</protein>
<organism evidence="7 8">
    <name type="scientific">Gryllus longicercus</name>
    <dbReference type="NCBI Taxonomy" id="2509291"/>
    <lineage>
        <taxon>Eukaryota</taxon>
        <taxon>Metazoa</taxon>
        <taxon>Ecdysozoa</taxon>
        <taxon>Arthropoda</taxon>
        <taxon>Hexapoda</taxon>
        <taxon>Insecta</taxon>
        <taxon>Pterygota</taxon>
        <taxon>Neoptera</taxon>
        <taxon>Polyneoptera</taxon>
        <taxon>Orthoptera</taxon>
        <taxon>Ensifera</taxon>
        <taxon>Gryllidea</taxon>
        <taxon>Grylloidea</taxon>
        <taxon>Gryllidae</taxon>
        <taxon>Gryllinae</taxon>
        <taxon>Gryllus</taxon>
    </lineage>
</organism>
<dbReference type="PANTHER" id="PTHR23110">
    <property type="entry name" value="BTB DOMAIN TRANSCRIPTION FACTOR"/>
    <property type="match status" value="1"/>
</dbReference>
<dbReference type="Gene3D" id="3.30.710.10">
    <property type="entry name" value="Potassium Channel Kv1.1, Chain A"/>
    <property type="match status" value="1"/>
</dbReference>
<feature type="compositionally biased region" description="Basic residues" evidence="4">
    <location>
        <begin position="153"/>
        <end position="165"/>
    </location>
</feature>
<dbReference type="Proteomes" id="UP001378592">
    <property type="component" value="Unassembled WGS sequence"/>
</dbReference>
<dbReference type="InterPro" id="IPR011333">
    <property type="entry name" value="SKP1/BTB/POZ_sf"/>
</dbReference>
<keyword evidence="2" id="KW-0539">Nucleus</keyword>
<feature type="domain" description="C2H2-type" evidence="6">
    <location>
        <begin position="513"/>
        <end position="541"/>
    </location>
</feature>
<dbReference type="InterPro" id="IPR000210">
    <property type="entry name" value="BTB/POZ_dom"/>
</dbReference>
<dbReference type="GO" id="GO:0002009">
    <property type="term" value="P:morphogenesis of an epithelium"/>
    <property type="evidence" value="ECO:0007669"/>
    <property type="project" value="UniProtKB-ARBA"/>
</dbReference>
<dbReference type="EMBL" id="JAZDUA010000193">
    <property type="protein sequence ID" value="KAK7864819.1"/>
    <property type="molecule type" value="Genomic_DNA"/>
</dbReference>
<feature type="domain" description="BTB" evidence="5">
    <location>
        <begin position="35"/>
        <end position="100"/>
    </location>
</feature>